<evidence type="ECO:0000313" key="3">
    <source>
        <dbReference type="Proteomes" id="UP000000689"/>
    </source>
</evidence>
<feature type="compositionally biased region" description="Basic and acidic residues" evidence="1">
    <location>
        <begin position="276"/>
        <end position="300"/>
    </location>
</feature>
<accession>G0WGD7</accession>
<keyword evidence="3" id="KW-1185">Reference proteome</keyword>
<proteinExistence type="predicted"/>
<feature type="region of interest" description="Disordered" evidence="1">
    <location>
        <begin position="413"/>
        <end position="462"/>
    </location>
</feature>
<dbReference type="GeneID" id="11493859"/>
<dbReference type="KEGG" id="ndi:NDAI_0I02800"/>
<evidence type="ECO:0000313" key="2">
    <source>
        <dbReference type="EMBL" id="CCD26848.1"/>
    </source>
</evidence>
<reference evidence="2 3" key="1">
    <citation type="journal article" date="2011" name="Proc. Natl. Acad. Sci. U.S.A.">
        <title>Evolutionary erosion of yeast sex chromosomes by mating-type switching accidents.</title>
        <authorList>
            <person name="Gordon J.L."/>
            <person name="Armisen D."/>
            <person name="Proux-Wera E."/>
            <person name="Oheigeartaigh S.S."/>
            <person name="Byrne K.P."/>
            <person name="Wolfe K.H."/>
        </authorList>
    </citation>
    <scope>NUCLEOTIDE SEQUENCE [LARGE SCALE GENOMIC DNA]</scope>
    <source>
        <strain evidence="3">ATCC 10597 / BCRC 20456 / CBS 421 / NBRC 0211 / NRRL Y-12639</strain>
    </source>
</reference>
<feature type="region of interest" description="Disordered" evidence="1">
    <location>
        <begin position="365"/>
        <end position="390"/>
    </location>
</feature>
<gene>
    <name evidence="2" type="primary">NDAI0I02800</name>
    <name evidence="2" type="ordered locus">NDAI_0I02800</name>
</gene>
<dbReference type="EMBL" id="HE580275">
    <property type="protein sequence ID" value="CCD26848.1"/>
    <property type="molecule type" value="Genomic_DNA"/>
</dbReference>
<dbReference type="eggNOG" id="ENOG502S308">
    <property type="taxonomic scope" value="Eukaryota"/>
</dbReference>
<dbReference type="AlphaFoldDB" id="G0WGD7"/>
<name>G0WGD7_NAUDC</name>
<sequence>MFNQCVFQQLPIFDQTKYVQPFEMAPHYQSQRVSPQCCPISRIYDQRYQSYVHGKPQPTVPERRQNNQHDNVNFILNESENGYTLTIQRKLPKDALIDAIYNELSHHYETTQPRYKIVRTIYGDKYILEDAADENRPILTNEKLVQVGQKLARKSFQDFELELDHSGMEFQVKSERCSIDKVFKFNNDSSVIDDFNILKCGIDENDNQLVILKVELIAKQQEEKQANNDTLSNLIQWAQNEYSSASSSPSTFGVTTNYDHEKRQRQQEIHRRKLQQQRDSREKMQQKQRAEQLRLQEEKERVERERAEQLRIQEQQRIAKHRQEQLRVQEQQRLEKLRAQEHNRLEKEREYQLKIQEEQRMEKQRQEELRAKEQQRLEEQTRKAREEKERQQKLEYYRNLEVEMANEQKRIEKLKSVKKNDHPLNGRRKSGPILENVDDEEESRYIHSLDQSPKGSAIIEDL</sequence>
<feature type="region of interest" description="Disordered" evidence="1">
    <location>
        <begin position="260"/>
        <end position="300"/>
    </location>
</feature>
<protein>
    <submittedName>
        <fullName evidence="2">Uncharacterized protein</fullName>
    </submittedName>
</protein>
<dbReference type="RefSeq" id="XP_003672091.1">
    <property type="nucleotide sequence ID" value="XM_003672043.1"/>
</dbReference>
<dbReference type="Proteomes" id="UP000000689">
    <property type="component" value="Chromosome 9"/>
</dbReference>
<dbReference type="OrthoDB" id="4067212at2759"/>
<dbReference type="STRING" id="1071378.G0WGD7"/>
<organism evidence="2 3">
    <name type="scientific">Naumovozyma dairenensis (strain ATCC 10597 / BCRC 20456 / CBS 421 / NBRC 0211 / NRRL Y-12639)</name>
    <name type="common">Saccharomyces dairenensis</name>
    <dbReference type="NCBI Taxonomy" id="1071378"/>
    <lineage>
        <taxon>Eukaryota</taxon>
        <taxon>Fungi</taxon>
        <taxon>Dikarya</taxon>
        <taxon>Ascomycota</taxon>
        <taxon>Saccharomycotina</taxon>
        <taxon>Saccharomycetes</taxon>
        <taxon>Saccharomycetales</taxon>
        <taxon>Saccharomycetaceae</taxon>
        <taxon>Naumovozyma</taxon>
    </lineage>
</organism>
<dbReference type="OMA" id="MACANEL"/>
<feature type="compositionally biased region" description="Basic and acidic residues" evidence="1">
    <location>
        <begin position="413"/>
        <end position="424"/>
    </location>
</feature>
<feature type="compositionally biased region" description="Basic and acidic residues" evidence="1">
    <location>
        <begin position="260"/>
        <end position="269"/>
    </location>
</feature>
<evidence type="ECO:0000256" key="1">
    <source>
        <dbReference type="SAM" id="MobiDB-lite"/>
    </source>
</evidence>
<dbReference type="HOGENOM" id="CLU_591953_0_0_1"/>